<dbReference type="InterPro" id="IPR029058">
    <property type="entry name" value="AB_hydrolase_fold"/>
</dbReference>
<accession>A0AAC9II19</accession>
<reference evidence="1 2" key="1">
    <citation type="submission" date="2016-10" db="EMBL/GenBank/DDBJ databases">
        <title>Whole genome sequence of hyper active fibrinolysis bacterium Bacillus pumilus strain VV3 isolated from fermented rice.</title>
        <authorList>
            <person name="Mariadas V.A."/>
            <person name="Vijayaraghavan P."/>
            <person name="Dhandapani V."/>
        </authorList>
    </citation>
    <scope>NUCLEOTIDE SEQUENCE [LARGE SCALE GENOMIC DNA]</scope>
    <source>
        <strain evidence="1 2">VV3</strain>
    </source>
</reference>
<proteinExistence type="predicted"/>
<dbReference type="Pfam" id="PF00756">
    <property type="entry name" value="Esterase"/>
    <property type="match status" value="1"/>
</dbReference>
<protein>
    <submittedName>
        <fullName evidence="1">Esterase</fullName>
    </submittedName>
</protein>
<dbReference type="AlphaFoldDB" id="A0AAC9II19"/>
<dbReference type="KEGG" id="bxi:BK049_08465"/>
<dbReference type="EMBL" id="CP017786">
    <property type="protein sequence ID" value="AOZ88709.1"/>
    <property type="molecule type" value="Genomic_DNA"/>
</dbReference>
<evidence type="ECO:0000313" key="2">
    <source>
        <dbReference type="Proteomes" id="UP000177709"/>
    </source>
</evidence>
<organism evidence="1 2">
    <name type="scientific">Bacillus xiamenensis</name>
    <dbReference type="NCBI Taxonomy" id="1178537"/>
    <lineage>
        <taxon>Bacteria</taxon>
        <taxon>Bacillati</taxon>
        <taxon>Bacillota</taxon>
        <taxon>Bacilli</taxon>
        <taxon>Bacillales</taxon>
        <taxon>Bacillaceae</taxon>
        <taxon>Bacillus</taxon>
    </lineage>
</organism>
<dbReference type="Proteomes" id="UP000177709">
    <property type="component" value="Chromosome"/>
</dbReference>
<dbReference type="Gene3D" id="3.40.50.1820">
    <property type="entry name" value="alpha/beta hydrolase"/>
    <property type="match status" value="1"/>
</dbReference>
<dbReference type="PANTHER" id="PTHR48098:SF3">
    <property type="entry name" value="IRON(III) ENTEROBACTIN ESTERASE"/>
    <property type="match status" value="1"/>
</dbReference>
<name>A0AAC9II19_9BACI</name>
<dbReference type="SUPFAM" id="SSF53474">
    <property type="entry name" value="alpha/beta-Hydrolases"/>
    <property type="match status" value="1"/>
</dbReference>
<dbReference type="InterPro" id="IPR000801">
    <property type="entry name" value="Esterase-like"/>
</dbReference>
<gene>
    <name evidence="1" type="ORF">BK049_08465</name>
</gene>
<sequence length="245" mass="28306">MNGTFLYDELNGRQLDIYLPPDTSIDVPAVFVQDGSSLFRTHLPEIESMIEAKTISPIIIVGIHPFNRLDEYTPWKASSLRSRFPDFKGEAQTYVSFLANDLLPYIKREYPVKQTGHEHSHVGASLGGLFVIYTLLMHPTLFQRIASISGSFWYQDFLPFAKQQSIQCVVDHLIYLSVGSEEGKGKTSAQQHMPLFNKQLHDLLLQKGVPEWQLHYHIEQGEGHHRKQFQKNFLSAIKWFYNRER</sequence>
<dbReference type="RefSeq" id="WP_008359132.1">
    <property type="nucleotide sequence ID" value="NZ_AMSH01000034.1"/>
</dbReference>
<dbReference type="PANTHER" id="PTHR48098">
    <property type="entry name" value="ENTEROCHELIN ESTERASE-RELATED"/>
    <property type="match status" value="1"/>
</dbReference>
<dbReference type="InterPro" id="IPR050583">
    <property type="entry name" value="Mycobacterial_A85_antigen"/>
</dbReference>
<evidence type="ECO:0000313" key="1">
    <source>
        <dbReference type="EMBL" id="AOZ88709.1"/>
    </source>
</evidence>